<protein>
    <submittedName>
        <fullName evidence="8">Penicillin-binding protein</fullName>
    </submittedName>
</protein>
<dbReference type="Gene3D" id="3.90.1310.10">
    <property type="entry name" value="Penicillin-binding protein 2a (Domain 2)"/>
    <property type="match status" value="1"/>
</dbReference>
<dbReference type="Pfam" id="PF05223">
    <property type="entry name" value="MecA_N"/>
    <property type="match status" value="1"/>
</dbReference>
<feature type="signal peptide" evidence="4">
    <location>
        <begin position="1"/>
        <end position="23"/>
    </location>
</feature>
<dbReference type="InterPro" id="IPR036138">
    <property type="entry name" value="PBP_dimer_sf"/>
</dbReference>
<name>A0ABS5YEZ3_9ACTN</name>
<dbReference type="InterPro" id="IPR001460">
    <property type="entry name" value="PCN-bd_Tpept"/>
</dbReference>
<evidence type="ECO:0000259" key="6">
    <source>
        <dbReference type="Pfam" id="PF03717"/>
    </source>
</evidence>
<dbReference type="Proteomes" id="UP001519654">
    <property type="component" value="Unassembled WGS sequence"/>
</dbReference>
<dbReference type="InterPro" id="IPR007887">
    <property type="entry name" value="MecA_N"/>
</dbReference>
<dbReference type="PANTHER" id="PTHR30627:SF24">
    <property type="entry name" value="PENICILLIN-BINDING PROTEIN 4B"/>
    <property type="match status" value="1"/>
</dbReference>
<dbReference type="Gene3D" id="3.40.710.10">
    <property type="entry name" value="DD-peptidase/beta-lactamase superfamily"/>
    <property type="match status" value="1"/>
</dbReference>
<comment type="subcellular location">
    <subcellularLocation>
        <location evidence="1">Membrane</location>
    </subcellularLocation>
</comment>
<proteinExistence type="inferred from homology"/>
<dbReference type="PANTHER" id="PTHR30627">
    <property type="entry name" value="PEPTIDOGLYCAN D,D-TRANSPEPTIDASE"/>
    <property type="match status" value="1"/>
</dbReference>
<comment type="caution">
    <text evidence="8">The sequence shown here is derived from an EMBL/GenBank/DDBJ whole genome shotgun (WGS) entry which is preliminary data.</text>
</comment>
<dbReference type="Gene3D" id="3.30.1390.30">
    <property type="entry name" value="Penicillin-binding protein 2a, domain 3"/>
    <property type="match status" value="1"/>
</dbReference>
<accession>A0ABS5YEZ3</accession>
<evidence type="ECO:0000256" key="1">
    <source>
        <dbReference type="ARBA" id="ARBA00004370"/>
    </source>
</evidence>
<dbReference type="SUPFAM" id="SSF56601">
    <property type="entry name" value="beta-lactamase/transpeptidase-like"/>
    <property type="match status" value="1"/>
</dbReference>
<dbReference type="PROSITE" id="PS51257">
    <property type="entry name" value="PROKAR_LIPOPROTEIN"/>
    <property type="match status" value="1"/>
</dbReference>
<dbReference type="EMBL" id="JAHKKG010000001">
    <property type="protein sequence ID" value="MBU2662009.1"/>
    <property type="molecule type" value="Genomic_DNA"/>
</dbReference>
<evidence type="ECO:0000259" key="5">
    <source>
        <dbReference type="Pfam" id="PF00905"/>
    </source>
</evidence>
<dbReference type="SUPFAM" id="SSF56519">
    <property type="entry name" value="Penicillin binding protein dimerisation domain"/>
    <property type="match status" value="1"/>
</dbReference>
<sequence length="643" mass="65818">MHLHVRRAIGAAATVALVAGALAGCSKDGPDGTIDDFVAGWKAGDLSKIGFVGADGGKIAAPAVLEQIKEVSGDLAKQPLTVTATGDPKTTGDNATNTLKLDWTLPGDIKWSYESTLRLTKQSSDGWRVVWEPSVLHNELTSGDKFQVKRLRADRASILDAAGKPIVTPRPVVMVGVEPQRVTDLAALRTGLAAEFKKIGVTVDTANLADRVKNADPGAFVDLITLREPDYNKIRPGLRALNGTVFIKENRNLAPTRVFARALLGTVDAATAEDIQKNPQTLAQGDTVGHGGLQQKYDGVLRGTAGISVAISGGTSGSGDNADTAPKSVFTTDPVAGKSVKTTIDVRTQNAADQALSTQKQASSLVAIKVSDGSVLAVANGPDGGTVNTALTGQVAPGSTFKAVSAYGILQKKVATADTTVACPKNAVVAGRQFKNSHDEALGNVPFHVDFAKSCNTAFVGLSSKLGADGLNSAASSLGLGGKWDLGVDAFSGKLSPANTPTELAAATFGQGATAVSPLAMAGATAAIARGQFKQPTLVLDPAPAAPAADGSPLDTAAVTALRKMMREVVTAGTGTALRSTPGGAVFGKTGTAEFSEGTEDTHSWFIGYQGDVAFAVMVEKGGAGSEAAVPIVNRFLTTLAAK</sequence>
<dbReference type="RefSeq" id="WP_215784008.1">
    <property type="nucleotide sequence ID" value="NZ_JAHKKG010000001.1"/>
</dbReference>
<keyword evidence="9" id="KW-1185">Reference proteome</keyword>
<organism evidence="8 9">
    <name type="scientific">Paractinoplanes bogorensis</name>
    <dbReference type="NCBI Taxonomy" id="1610840"/>
    <lineage>
        <taxon>Bacteria</taxon>
        <taxon>Bacillati</taxon>
        <taxon>Actinomycetota</taxon>
        <taxon>Actinomycetes</taxon>
        <taxon>Micromonosporales</taxon>
        <taxon>Micromonosporaceae</taxon>
        <taxon>Paractinoplanes</taxon>
    </lineage>
</organism>
<feature type="domain" description="Penicillin-binding protein transpeptidase" evidence="5">
    <location>
        <begin position="365"/>
        <end position="637"/>
    </location>
</feature>
<feature type="domain" description="NTF2-like N-terminal transpeptidase" evidence="7">
    <location>
        <begin position="30"/>
        <end position="143"/>
    </location>
</feature>
<feature type="domain" description="Penicillin-binding protein dimerisation" evidence="6">
    <location>
        <begin position="152"/>
        <end position="309"/>
    </location>
</feature>
<keyword evidence="4" id="KW-0732">Signal</keyword>
<comment type="similarity">
    <text evidence="2">Belongs to the transpeptidase family.</text>
</comment>
<keyword evidence="3" id="KW-0472">Membrane</keyword>
<evidence type="ECO:0000259" key="7">
    <source>
        <dbReference type="Pfam" id="PF05223"/>
    </source>
</evidence>
<evidence type="ECO:0000313" key="8">
    <source>
        <dbReference type="EMBL" id="MBU2662009.1"/>
    </source>
</evidence>
<gene>
    <name evidence="8" type="ORF">KOI35_00665</name>
</gene>
<dbReference type="Pfam" id="PF00905">
    <property type="entry name" value="Transpeptidase"/>
    <property type="match status" value="1"/>
</dbReference>
<evidence type="ECO:0000256" key="4">
    <source>
        <dbReference type="SAM" id="SignalP"/>
    </source>
</evidence>
<reference evidence="8 9" key="1">
    <citation type="submission" date="2021-06" db="EMBL/GenBank/DDBJ databases">
        <title>Actinoplanes lichenicola sp. nov., and Actinoplanes ovalisporus sp. nov., isolated from lichen in Thailand.</title>
        <authorList>
            <person name="Saeng-In P."/>
            <person name="Kanchanasin P."/>
            <person name="Yuki M."/>
            <person name="Kudo T."/>
            <person name="Ohkuma M."/>
            <person name="Phongsopitanun W."/>
            <person name="Tanasupawat S."/>
        </authorList>
    </citation>
    <scope>NUCLEOTIDE SEQUENCE [LARGE SCALE GENOMIC DNA]</scope>
    <source>
        <strain evidence="8 9">NBRC 110975</strain>
    </source>
</reference>
<dbReference type="Pfam" id="PF03717">
    <property type="entry name" value="PBP_dimer"/>
    <property type="match status" value="1"/>
</dbReference>
<dbReference type="InterPro" id="IPR050515">
    <property type="entry name" value="Beta-lactam/transpept"/>
</dbReference>
<feature type="chain" id="PRO_5046071951" evidence="4">
    <location>
        <begin position="24"/>
        <end position="643"/>
    </location>
</feature>
<dbReference type="InterPro" id="IPR012338">
    <property type="entry name" value="Beta-lactam/transpept-like"/>
</dbReference>
<evidence type="ECO:0000313" key="9">
    <source>
        <dbReference type="Proteomes" id="UP001519654"/>
    </source>
</evidence>
<evidence type="ECO:0000256" key="2">
    <source>
        <dbReference type="ARBA" id="ARBA00007171"/>
    </source>
</evidence>
<dbReference type="InterPro" id="IPR005311">
    <property type="entry name" value="PBP_dimer"/>
</dbReference>
<evidence type="ECO:0000256" key="3">
    <source>
        <dbReference type="ARBA" id="ARBA00023136"/>
    </source>
</evidence>